<dbReference type="InterPro" id="IPR011880">
    <property type="entry name" value="PA_CoA_ligase"/>
</dbReference>
<dbReference type="AlphaFoldDB" id="A0A7Z7AXF5"/>
<proteinExistence type="predicted"/>
<gene>
    <name evidence="9" type="ORF">SAMN04488589_1946</name>
</gene>
<dbReference type="Gene3D" id="3.30.300.30">
    <property type="match status" value="1"/>
</dbReference>
<dbReference type="SUPFAM" id="SSF56801">
    <property type="entry name" value="Acetyl-CoA synthetase-like"/>
    <property type="match status" value="1"/>
</dbReference>
<accession>A0A7Z7AXF5</accession>
<sequence length="444" mass="49655">MCNCHDNNGKKLADKENNDADYRNLCDYDTSVETRTASLMALLKRVTEGSPFYRKKFAEAGVDINEIKSLEDISKLPFTTKEELRDAYPLGLQAVPDEEIVRIHSSSGTTGSPVIIPYTKGDVEIWADMMMRCYKMAGLTNTDRIQITPGYGLWTAGIGFQAGAELLGAMAVPMGPGNTEKQLRMMQDLKSTALASTSSYALLLAEEITKRGLKDKIHLTTGIIGSERWSPKMRARIEDELGIDTYDIFGLTEIYGPGIALDCSLHDGLHYWSDHLLFEIIDPVTGETLPDGTLGELVITTLTKEGAPLIRYRTRDLTRIYPEPCKCGCPFPRIDRLLGRTDDRIKIKAVNVYPGQIEDVIMRVEGVSSEYQIILEREGGRDSMLFRVEIENADDPEVNKERSKQMNKAFHDFIGVSVDVECVPIGALPRSEKKSKRVIDNREM</sequence>
<dbReference type="GO" id="GO:0000166">
    <property type="term" value="F:nucleotide binding"/>
    <property type="evidence" value="ECO:0007669"/>
    <property type="project" value="UniProtKB-KW"/>
</dbReference>
<dbReference type="EMBL" id="FNCA01000006">
    <property type="protein sequence ID" value="SDG02239.1"/>
    <property type="molecule type" value="Genomic_DNA"/>
</dbReference>
<dbReference type="PANTHER" id="PTHR43439">
    <property type="entry name" value="PHENYLACETATE-COENZYME A LIGASE"/>
    <property type="match status" value="1"/>
</dbReference>
<evidence type="ECO:0000256" key="2">
    <source>
        <dbReference type="ARBA" id="ARBA00011245"/>
    </source>
</evidence>
<name>A0A7Z7AXF5_9EURY</name>
<evidence type="ECO:0000256" key="3">
    <source>
        <dbReference type="ARBA" id="ARBA00022450"/>
    </source>
</evidence>
<evidence type="ECO:0000313" key="10">
    <source>
        <dbReference type="Proteomes" id="UP000199259"/>
    </source>
</evidence>
<evidence type="ECO:0000259" key="8">
    <source>
        <dbReference type="Pfam" id="PF14535"/>
    </source>
</evidence>
<keyword evidence="3" id="KW-0596">Phosphopantetheine</keyword>
<dbReference type="CDD" id="cd05913">
    <property type="entry name" value="PaaK"/>
    <property type="match status" value="1"/>
</dbReference>
<dbReference type="PIRSF" id="PIRSF006444">
    <property type="entry name" value="PaaK"/>
    <property type="match status" value="1"/>
</dbReference>
<dbReference type="GO" id="GO:0010124">
    <property type="term" value="P:phenylacetate catabolic process"/>
    <property type="evidence" value="ECO:0007669"/>
    <property type="project" value="InterPro"/>
</dbReference>
<dbReference type="PANTHER" id="PTHR43439:SF2">
    <property type="entry name" value="ENZYME, PUTATIVE (JCVI)-RELATED"/>
    <property type="match status" value="1"/>
</dbReference>
<reference evidence="9 10" key="1">
    <citation type="submission" date="2016-10" db="EMBL/GenBank/DDBJ databases">
        <authorList>
            <person name="Varghese N."/>
            <person name="Submissions S."/>
        </authorList>
    </citation>
    <scope>NUCLEOTIDE SEQUENCE [LARGE SCALE GENOMIC DNA]</scope>
    <source>
        <strain evidence="9 10">PL 12/M</strain>
    </source>
</reference>
<dbReference type="InterPro" id="IPR045851">
    <property type="entry name" value="AMP-bd_C_sf"/>
</dbReference>
<evidence type="ECO:0000256" key="1">
    <source>
        <dbReference type="ARBA" id="ARBA00005211"/>
    </source>
</evidence>
<organism evidence="9 10">
    <name type="scientific">Methanolobus vulcani</name>
    <dbReference type="NCBI Taxonomy" id="38026"/>
    <lineage>
        <taxon>Archaea</taxon>
        <taxon>Methanobacteriati</taxon>
        <taxon>Methanobacteriota</taxon>
        <taxon>Stenosarchaea group</taxon>
        <taxon>Methanomicrobia</taxon>
        <taxon>Methanosarcinales</taxon>
        <taxon>Methanosarcinaceae</taxon>
        <taxon>Methanolobus</taxon>
    </lineage>
</organism>
<dbReference type="Pfam" id="PF14535">
    <property type="entry name" value="AMP-binding_C_2"/>
    <property type="match status" value="1"/>
</dbReference>
<dbReference type="Gene3D" id="3.40.50.12780">
    <property type="entry name" value="N-terminal domain of ligase-like"/>
    <property type="match status" value="1"/>
</dbReference>
<dbReference type="FunFam" id="3.40.50.12780:FF:000016">
    <property type="entry name" value="Phenylacetate-coenzyme A ligase"/>
    <property type="match status" value="1"/>
</dbReference>
<evidence type="ECO:0000313" key="9">
    <source>
        <dbReference type="EMBL" id="SDG02239.1"/>
    </source>
</evidence>
<evidence type="ECO:0000256" key="4">
    <source>
        <dbReference type="ARBA" id="ARBA00022553"/>
    </source>
</evidence>
<dbReference type="OrthoDB" id="37928at2157"/>
<dbReference type="Pfam" id="PF00501">
    <property type="entry name" value="AMP-binding"/>
    <property type="match status" value="1"/>
</dbReference>
<dbReference type="Proteomes" id="UP000199259">
    <property type="component" value="Unassembled WGS sequence"/>
</dbReference>
<evidence type="ECO:0000259" key="7">
    <source>
        <dbReference type="Pfam" id="PF00501"/>
    </source>
</evidence>
<feature type="domain" description="AMP-dependent synthetase/ligase" evidence="7">
    <location>
        <begin position="92"/>
        <end position="300"/>
    </location>
</feature>
<keyword evidence="5 9" id="KW-0436">Ligase</keyword>
<comment type="pathway">
    <text evidence="1">Aromatic compound metabolism.</text>
</comment>
<feature type="domain" description="AMP-dependent ligase C-terminal" evidence="8">
    <location>
        <begin position="350"/>
        <end position="442"/>
    </location>
</feature>
<comment type="caution">
    <text evidence="9">The sequence shown here is derived from an EMBL/GenBank/DDBJ whole genome shotgun (WGS) entry which is preliminary data.</text>
</comment>
<evidence type="ECO:0000256" key="6">
    <source>
        <dbReference type="ARBA" id="ARBA00022741"/>
    </source>
</evidence>
<dbReference type="InterPro" id="IPR000873">
    <property type="entry name" value="AMP-dep_synth/lig_dom"/>
</dbReference>
<evidence type="ECO:0000256" key="5">
    <source>
        <dbReference type="ARBA" id="ARBA00022598"/>
    </source>
</evidence>
<keyword evidence="4" id="KW-0597">Phosphoprotein</keyword>
<dbReference type="InterPro" id="IPR028154">
    <property type="entry name" value="AMP-dep_Lig_C"/>
</dbReference>
<dbReference type="InterPro" id="IPR042099">
    <property type="entry name" value="ANL_N_sf"/>
</dbReference>
<keyword evidence="6" id="KW-0547">Nucleotide-binding</keyword>
<keyword evidence="10" id="KW-1185">Reference proteome</keyword>
<comment type="subunit">
    <text evidence="2">Monomer.</text>
</comment>
<protein>
    <submittedName>
        <fullName evidence="9">Phenylacetate-CoA ligase</fullName>
    </submittedName>
</protein>
<dbReference type="GO" id="GO:0047475">
    <property type="term" value="F:phenylacetate-CoA ligase activity"/>
    <property type="evidence" value="ECO:0007669"/>
    <property type="project" value="InterPro"/>
</dbReference>
<dbReference type="InterPro" id="IPR051414">
    <property type="entry name" value="Adenylate-forming_Reductase"/>
</dbReference>